<dbReference type="Proteomes" id="UP000664940">
    <property type="component" value="Unassembled WGS sequence"/>
</dbReference>
<protein>
    <submittedName>
        <fullName evidence="1">Uncharacterized protein</fullName>
    </submittedName>
</protein>
<proteinExistence type="predicted"/>
<gene>
    <name evidence="1" type="ORF">HJG60_011307</name>
</gene>
<name>A0A834E5A7_9CHIR</name>
<reference evidence="1 2" key="1">
    <citation type="journal article" date="2020" name="Nature">
        <title>Six reference-quality genomes reveal evolution of bat adaptations.</title>
        <authorList>
            <person name="Jebb D."/>
            <person name="Huang Z."/>
            <person name="Pippel M."/>
            <person name="Hughes G.M."/>
            <person name="Lavrichenko K."/>
            <person name="Devanna P."/>
            <person name="Winkler S."/>
            <person name="Jermiin L.S."/>
            <person name="Skirmuntt E.C."/>
            <person name="Katzourakis A."/>
            <person name="Burkitt-Gray L."/>
            <person name="Ray D.A."/>
            <person name="Sullivan K.A.M."/>
            <person name="Roscito J.G."/>
            <person name="Kirilenko B.M."/>
            <person name="Davalos L.M."/>
            <person name="Corthals A.P."/>
            <person name="Power M.L."/>
            <person name="Jones G."/>
            <person name="Ransome R.D."/>
            <person name="Dechmann D.K.N."/>
            <person name="Locatelli A.G."/>
            <person name="Puechmaille S.J."/>
            <person name="Fedrigo O."/>
            <person name="Jarvis E.D."/>
            <person name="Hiller M."/>
            <person name="Vernes S.C."/>
            <person name="Myers E.W."/>
            <person name="Teeling E.C."/>
        </authorList>
    </citation>
    <scope>NUCLEOTIDE SEQUENCE [LARGE SCALE GENOMIC DNA]</scope>
    <source>
        <strain evidence="1">Bat1K_MPI-CBG_1</strain>
    </source>
</reference>
<evidence type="ECO:0000313" key="2">
    <source>
        <dbReference type="Proteomes" id="UP000664940"/>
    </source>
</evidence>
<dbReference type="EMBL" id="JABVXQ010000006">
    <property type="protein sequence ID" value="KAF6104351.1"/>
    <property type="molecule type" value="Genomic_DNA"/>
</dbReference>
<dbReference type="AlphaFoldDB" id="A0A834E5A7"/>
<evidence type="ECO:0000313" key="1">
    <source>
        <dbReference type="EMBL" id="KAF6104351.1"/>
    </source>
</evidence>
<organism evidence="1 2">
    <name type="scientific">Phyllostomus discolor</name>
    <name type="common">pale spear-nosed bat</name>
    <dbReference type="NCBI Taxonomy" id="89673"/>
    <lineage>
        <taxon>Eukaryota</taxon>
        <taxon>Metazoa</taxon>
        <taxon>Chordata</taxon>
        <taxon>Craniata</taxon>
        <taxon>Vertebrata</taxon>
        <taxon>Euteleostomi</taxon>
        <taxon>Mammalia</taxon>
        <taxon>Eutheria</taxon>
        <taxon>Laurasiatheria</taxon>
        <taxon>Chiroptera</taxon>
        <taxon>Yangochiroptera</taxon>
        <taxon>Phyllostomidae</taxon>
        <taxon>Phyllostominae</taxon>
        <taxon>Phyllostomus</taxon>
    </lineage>
</organism>
<sequence>MLCFDCCVCTLELMCVPLQPGRESQPAEPRHLYPFSSLSLSTASPTFFSLQMCVSPTQIPPVPNNLSTSRCFPFLSPPHPQPDRMSVLLKSKAHRLISRLLTCAGRLLYMVNVSQKRLGVGHLLISHKNITWKLLYLYVSLSFSSWSTFSQWVSNSCPAGPGRVHLNPDSALLVSTCLRVGLGGFLRLHTCHLLVTQNQNITALVTLPEAVRPYFKTGDPLKCN</sequence>
<accession>A0A834E5A7</accession>
<comment type="caution">
    <text evidence="1">The sequence shown here is derived from an EMBL/GenBank/DDBJ whole genome shotgun (WGS) entry which is preliminary data.</text>
</comment>